<sequence length="533" mass="57640">MSNVEGLATRLLEEYSKTIDSSTVLAILSDFDLNDSDQLNTAKRTLEIVKATVPDDEASGFDASAASGPQILIGGLGEAGENESQSGSGQSAPGWTSQTDDTSLGHEMSSLDLQGLEFTPNGSSTPTDESTDTSYTSQLDDLDEEEKKTALMGIFPTLKPFDVKWTLKKYKGNASLAIDELMNESFLEQNGLRHKGIDAFSESDIPPRPRKNKARNKKRKGRITEDDANTQVPDLLVQSKWETGRHGVDFIATRTGMPVQQVSSMYHKSGGSVQATLVTLIEAHKGLNIEDDDPMIQINASELRERFPSIQLLDLEALVQLTHPSIANARDLAKALSSRPHGSQTPIQIELRHVPLNLNPDPSTPFSSAKPKFNPALDLDPIAANTITSTYTIARNAAFSQASTYYRKGKSDHLMGGAAAYYAQEGRSYHALAKSAESDAADALVSSQSTSGYLDLHGVSVKDAVRISRERVTAWWHEGGKGGRYRIVTGVGHHSQGGKSRLGPAVGKMLMREGWKVEVASGNLYIGGVVKGR</sequence>
<feature type="domain" description="Smr" evidence="2">
    <location>
        <begin position="454"/>
        <end position="533"/>
    </location>
</feature>
<dbReference type="CDD" id="cd14279">
    <property type="entry name" value="CUE"/>
    <property type="match status" value="1"/>
</dbReference>
<evidence type="ECO:0000259" key="2">
    <source>
        <dbReference type="PROSITE" id="PS50828"/>
    </source>
</evidence>
<gene>
    <name evidence="4" type="ORF">LARI1_G004634</name>
</gene>
<feature type="region of interest" description="Disordered" evidence="1">
    <location>
        <begin position="58"/>
        <end position="142"/>
    </location>
</feature>
<dbReference type="PROSITE" id="PS51140">
    <property type="entry name" value="CUE"/>
    <property type="match status" value="1"/>
</dbReference>
<dbReference type="SMART" id="SM00463">
    <property type="entry name" value="SMR"/>
    <property type="match status" value="1"/>
</dbReference>
<dbReference type="GO" id="GO:0004519">
    <property type="term" value="F:endonuclease activity"/>
    <property type="evidence" value="ECO:0007669"/>
    <property type="project" value="TreeGrafter"/>
</dbReference>
<dbReference type="InterPro" id="IPR036063">
    <property type="entry name" value="Smr_dom_sf"/>
</dbReference>
<keyword evidence="5" id="KW-1185">Reference proteome</keyword>
<protein>
    <submittedName>
        <fullName evidence="4">Smr domain-containing protein</fullName>
    </submittedName>
</protein>
<evidence type="ECO:0000259" key="3">
    <source>
        <dbReference type="PROSITE" id="PS51140"/>
    </source>
</evidence>
<dbReference type="PANTHER" id="PTHR46535">
    <property type="entry name" value="NEDD4-BINDING PROTEIN 2"/>
    <property type="match status" value="1"/>
</dbReference>
<dbReference type="InterPro" id="IPR003892">
    <property type="entry name" value="CUE"/>
</dbReference>
<dbReference type="InterPro" id="IPR052772">
    <property type="entry name" value="Endo/PolyKinase_Domain-Protein"/>
</dbReference>
<dbReference type="Pfam" id="PF08590">
    <property type="entry name" value="DUF1771"/>
    <property type="match status" value="1"/>
</dbReference>
<dbReference type="OrthoDB" id="443981at2759"/>
<dbReference type="SMART" id="SM01162">
    <property type="entry name" value="DUF1771"/>
    <property type="match status" value="1"/>
</dbReference>
<dbReference type="Gene3D" id="3.30.1370.110">
    <property type="match status" value="1"/>
</dbReference>
<feature type="region of interest" description="Disordered" evidence="1">
    <location>
        <begin position="198"/>
        <end position="227"/>
    </location>
</feature>
<dbReference type="SUPFAM" id="SSF160443">
    <property type="entry name" value="SMR domain-like"/>
    <property type="match status" value="1"/>
</dbReference>
<dbReference type="PANTHER" id="PTHR46535:SF1">
    <property type="entry name" value="NEDD4-BINDING PROTEIN 2"/>
    <property type="match status" value="1"/>
</dbReference>
<feature type="compositionally biased region" description="Polar residues" evidence="1">
    <location>
        <begin position="93"/>
        <end position="102"/>
    </location>
</feature>
<comment type="caution">
    <text evidence="4">The sequence shown here is derived from an EMBL/GenBank/DDBJ whole genome shotgun (WGS) entry which is preliminary data.</text>
</comment>
<dbReference type="GO" id="GO:0005634">
    <property type="term" value="C:nucleus"/>
    <property type="evidence" value="ECO:0007669"/>
    <property type="project" value="TreeGrafter"/>
</dbReference>
<dbReference type="EMBL" id="QGMF01000332">
    <property type="protein sequence ID" value="TVY16734.1"/>
    <property type="molecule type" value="Genomic_DNA"/>
</dbReference>
<feature type="compositionally biased region" description="Basic residues" evidence="1">
    <location>
        <begin position="208"/>
        <end position="221"/>
    </location>
</feature>
<dbReference type="Pfam" id="PF26286">
    <property type="entry name" value="UBA_10"/>
    <property type="match status" value="1"/>
</dbReference>
<accession>A0A8T9B9J5</accession>
<proteinExistence type="predicted"/>
<dbReference type="InterPro" id="IPR013899">
    <property type="entry name" value="DUF1771"/>
</dbReference>
<evidence type="ECO:0000256" key="1">
    <source>
        <dbReference type="SAM" id="MobiDB-lite"/>
    </source>
</evidence>
<dbReference type="InterPro" id="IPR002625">
    <property type="entry name" value="Smr_dom"/>
</dbReference>
<dbReference type="Proteomes" id="UP000469559">
    <property type="component" value="Unassembled WGS sequence"/>
</dbReference>
<organism evidence="4 5">
    <name type="scientific">Lachnellula arida</name>
    <dbReference type="NCBI Taxonomy" id="1316785"/>
    <lineage>
        <taxon>Eukaryota</taxon>
        <taxon>Fungi</taxon>
        <taxon>Dikarya</taxon>
        <taxon>Ascomycota</taxon>
        <taxon>Pezizomycotina</taxon>
        <taxon>Leotiomycetes</taxon>
        <taxon>Helotiales</taxon>
        <taxon>Lachnaceae</taxon>
        <taxon>Lachnellula</taxon>
    </lineage>
</organism>
<dbReference type="InterPro" id="IPR058864">
    <property type="entry name" value="UBA_10"/>
</dbReference>
<dbReference type="GO" id="GO:0043130">
    <property type="term" value="F:ubiquitin binding"/>
    <property type="evidence" value="ECO:0007669"/>
    <property type="project" value="InterPro"/>
</dbReference>
<name>A0A8T9B9J5_9HELO</name>
<dbReference type="AlphaFoldDB" id="A0A8T9B9J5"/>
<feature type="domain" description="CUE" evidence="3">
    <location>
        <begin position="143"/>
        <end position="186"/>
    </location>
</feature>
<feature type="compositionally biased region" description="Low complexity" evidence="1">
    <location>
        <begin position="82"/>
        <end position="92"/>
    </location>
</feature>
<reference evidence="4 5" key="1">
    <citation type="submission" date="2018-05" db="EMBL/GenBank/DDBJ databases">
        <title>Whole genome sequencing for identification of molecular markers to develop diagnostic detection tools for the regulated plant pathogen Lachnellula willkommii.</title>
        <authorList>
            <person name="Giroux E."/>
            <person name="Bilodeau G."/>
        </authorList>
    </citation>
    <scope>NUCLEOTIDE SEQUENCE [LARGE SCALE GENOMIC DNA]</scope>
    <source>
        <strain evidence="4 5">CBS 203.66</strain>
    </source>
</reference>
<feature type="compositionally biased region" description="Low complexity" evidence="1">
    <location>
        <begin position="123"/>
        <end position="137"/>
    </location>
</feature>
<evidence type="ECO:0000313" key="5">
    <source>
        <dbReference type="Proteomes" id="UP000469559"/>
    </source>
</evidence>
<dbReference type="PROSITE" id="PS50828">
    <property type="entry name" value="SMR"/>
    <property type="match status" value="1"/>
</dbReference>
<evidence type="ECO:0000313" key="4">
    <source>
        <dbReference type="EMBL" id="TVY16734.1"/>
    </source>
</evidence>